<proteinExistence type="predicted"/>
<name>A0AB35WYS6_9PSED</name>
<dbReference type="RefSeq" id="WP_330080581.1">
    <property type="nucleotide sequence ID" value="NZ_JAZDCU010000015.1"/>
</dbReference>
<comment type="caution">
    <text evidence="1">The sequence shown here is derived from an EMBL/GenBank/DDBJ whole genome shotgun (WGS) entry which is preliminary data.</text>
</comment>
<dbReference type="AlphaFoldDB" id="A0AB35WYS6"/>
<accession>A0AB35WYS6</accession>
<keyword evidence="2" id="KW-1185">Reference proteome</keyword>
<reference evidence="1 2" key="1">
    <citation type="submission" date="2024-01" db="EMBL/GenBank/DDBJ databases">
        <title>Unpublished Manusciprt.</title>
        <authorList>
            <person name="Duman M."/>
            <person name="Valdes E.G."/>
            <person name="Ajmi N."/>
            <person name="Altun S."/>
            <person name="Saticioglu I.B."/>
        </authorList>
    </citation>
    <scope>NUCLEOTIDE SEQUENCE [LARGE SCALE GENOMIC DNA]</scope>
    <source>
        <strain evidence="1 2">120P</strain>
    </source>
</reference>
<gene>
    <name evidence="1" type="ORF">V0R53_22130</name>
</gene>
<organism evidence="1 2">
    <name type="scientific">Pseudomonas auratipiscis</name>
    <dbReference type="NCBI Taxonomy" id="3115853"/>
    <lineage>
        <taxon>Bacteria</taxon>
        <taxon>Pseudomonadati</taxon>
        <taxon>Pseudomonadota</taxon>
        <taxon>Gammaproteobacteria</taxon>
        <taxon>Pseudomonadales</taxon>
        <taxon>Pseudomonadaceae</taxon>
        <taxon>Pseudomonas</taxon>
    </lineage>
</organism>
<dbReference type="EMBL" id="JAZDQP010000017">
    <property type="protein sequence ID" value="MEE1869088.1"/>
    <property type="molecule type" value="Genomic_DNA"/>
</dbReference>
<sequence>MAGAAAQSKSSELTDRINNLAIERTHSRRVDEWTWIALKRDVEAYGRAPEFEAESLILMAALWNLRSNIAEMERCLNVYAGKYGKDWRWHRTRAMQGPALGRFDMVTDMLKFGVPEGSARDFGIVAHVCNQSGLFVTAHTNWKKAVQLDENIFDGEEIPYYAHLPSTVAYLQEHRVDERELSSRLAVASQVVIEMSGPLTTFTIDSNDWGITFEFTVDAAIDRLVDIDFAITRRLVAEFQDTLSKHISIGVAPLSESVTDGD</sequence>
<evidence type="ECO:0000313" key="2">
    <source>
        <dbReference type="Proteomes" id="UP001307839"/>
    </source>
</evidence>
<dbReference type="Proteomes" id="UP001307839">
    <property type="component" value="Unassembled WGS sequence"/>
</dbReference>
<protein>
    <submittedName>
        <fullName evidence="1">Uncharacterized protein</fullName>
    </submittedName>
</protein>
<evidence type="ECO:0000313" key="1">
    <source>
        <dbReference type="EMBL" id="MEE1869088.1"/>
    </source>
</evidence>